<protein>
    <recommendedName>
        <fullName evidence="2">PH domain-containing protein</fullName>
    </recommendedName>
</protein>
<feature type="region of interest" description="Disordered" evidence="1">
    <location>
        <begin position="389"/>
        <end position="454"/>
    </location>
</feature>
<feature type="domain" description="PH" evidence="2">
    <location>
        <begin position="3"/>
        <end position="112"/>
    </location>
</feature>
<gene>
    <name evidence="3" type="ORF">V9T40_004015</name>
</gene>
<accession>A0AAN9TSE5</accession>
<dbReference type="CDD" id="cd00821">
    <property type="entry name" value="PH"/>
    <property type="match status" value="1"/>
</dbReference>
<dbReference type="AlphaFoldDB" id="A0AAN9TSE5"/>
<dbReference type="InterPro" id="IPR001849">
    <property type="entry name" value="PH_domain"/>
</dbReference>
<dbReference type="PROSITE" id="PS50003">
    <property type="entry name" value="PH_DOMAIN"/>
    <property type="match status" value="1"/>
</dbReference>
<keyword evidence="4" id="KW-1185">Reference proteome</keyword>
<feature type="compositionally biased region" description="Basic and acidic residues" evidence="1">
    <location>
        <begin position="403"/>
        <end position="416"/>
    </location>
</feature>
<dbReference type="EMBL" id="JBBCAQ010000027">
    <property type="protein sequence ID" value="KAK7586139.1"/>
    <property type="molecule type" value="Genomic_DNA"/>
</dbReference>
<evidence type="ECO:0000259" key="2">
    <source>
        <dbReference type="PROSITE" id="PS50003"/>
    </source>
</evidence>
<name>A0AAN9TSE5_9HEMI</name>
<feature type="compositionally biased region" description="Pro residues" evidence="1">
    <location>
        <begin position="234"/>
        <end position="246"/>
    </location>
</feature>
<feature type="region of interest" description="Disordered" evidence="1">
    <location>
        <begin position="225"/>
        <end position="267"/>
    </location>
</feature>
<evidence type="ECO:0000313" key="3">
    <source>
        <dbReference type="EMBL" id="KAK7586139.1"/>
    </source>
</evidence>
<dbReference type="InterPro" id="IPR011993">
    <property type="entry name" value="PH-like_dom_sf"/>
</dbReference>
<evidence type="ECO:0000313" key="4">
    <source>
        <dbReference type="Proteomes" id="UP001367676"/>
    </source>
</evidence>
<reference evidence="3 4" key="1">
    <citation type="submission" date="2024-03" db="EMBL/GenBank/DDBJ databases">
        <title>Adaptation during the transition from Ophiocordyceps entomopathogen to insect associate is accompanied by gene loss and intensified selection.</title>
        <authorList>
            <person name="Ward C.M."/>
            <person name="Onetto C.A."/>
            <person name="Borneman A.R."/>
        </authorList>
    </citation>
    <scope>NUCLEOTIDE SEQUENCE [LARGE SCALE GENOMIC DNA]</scope>
    <source>
        <strain evidence="3">AWRI1</strain>
        <tissue evidence="3">Single Adult Female</tissue>
    </source>
</reference>
<evidence type="ECO:0000256" key="1">
    <source>
        <dbReference type="SAM" id="MobiDB-lite"/>
    </source>
</evidence>
<proteinExistence type="predicted"/>
<feature type="compositionally biased region" description="Low complexity" evidence="1">
    <location>
        <begin position="427"/>
        <end position="437"/>
    </location>
</feature>
<dbReference type="Proteomes" id="UP001367676">
    <property type="component" value="Unassembled WGS sequence"/>
</dbReference>
<comment type="caution">
    <text evidence="3">The sequence shown here is derived from an EMBL/GenBank/DDBJ whole genome shotgun (WGS) entry which is preliminary data.</text>
</comment>
<organism evidence="3 4">
    <name type="scientific">Parthenolecanium corni</name>
    <dbReference type="NCBI Taxonomy" id="536013"/>
    <lineage>
        <taxon>Eukaryota</taxon>
        <taxon>Metazoa</taxon>
        <taxon>Ecdysozoa</taxon>
        <taxon>Arthropoda</taxon>
        <taxon>Hexapoda</taxon>
        <taxon>Insecta</taxon>
        <taxon>Pterygota</taxon>
        <taxon>Neoptera</taxon>
        <taxon>Paraneoptera</taxon>
        <taxon>Hemiptera</taxon>
        <taxon>Sternorrhyncha</taxon>
        <taxon>Coccoidea</taxon>
        <taxon>Coccidae</taxon>
        <taxon>Parthenolecanium</taxon>
    </lineage>
</organism>
<dbReference type="Gene3D" id="2.30.29.30">
    <property type="entry name" value="Pleckstrin-homology domain (PH domain)/Phosphotyrosine-binding domain (PTB)"/>
    <property type="match status" value="2"/>
</dbReference>
<sequence>MSGLELSGYVNVKVPLKERKFGSWKAWRRQWCVIGRSGNSVSLQIGSEKENPTFSILIPEDAILCRTESRSKYYAFGIFRTNRKHREAFLYLAGESETESQKWMANIRCLLKPPMFFPAENEFEISLVDNCHSREAGLTGLYGLLSLTATEIVIKDQKTGKIKVTWHWSQISHSYLPLPANSEDVHRVCAVRTSSQFKAGEGELEIFCLQADKLHEKMSSCPRLPNIPRIVTQPLPPTPDTTPPRSPVSMSRASATPSPEPVAPSPLLLSSRRMSRSENDLQKFFLQRSLNNLRHNSSQELILLSNENLGQIRKTPSLLFANIGFLISTPGGSEAGSLNDVRFSNNSPISMRSFQDGKFEYEMIDEEDADLSESATSTPIKSKKTFLKQHSNVSNASGDYEEIPFRAKPFERDNRSSKQTPPPLPPRKSTSSSTSRTPSEEKDASKSFRTSQEYLPMAMKKKLEQKYTAMANMKDKILVSGPIPI</sequence>
<dbReference type="SUPFAM" id="SSF50729">
    <property type="entry name" value="PH domain-like"/>
    <property type="match status" value="1"/>
</dbReference>